<dbReference type="AlphaFoldDB" id="A0A553QB11"/>
<evidence type="ECO:0000313" key="1">
    <source>
        <dbReference type="EMBL" id="TRY87119.1"/>
    </source>
</evidence>
<accession>A0A553QB11</accession>
<dbReference type="EMBL" id="SRMA01026161">
    <property type="protein sequence ID" value="TRY87119.1"/>
    <property type="molecule type" value="Genomic_DNA"/>
</dbReference>
<dbReference type="Proteomes" id="UP000316079">
    <property type="component" value="Unassembled WGS sequence"/>
</dbReference>
<protein>
    <submittedName>
        <fullName evidence="1">Uncharacterized protein</fullName>
    </submittedName>
</protein>
<comment type="caution">
    <text evidence="1">The sequence shown here is derived from an EMBL/GenBank/DDBJ whole genome shotgun (WGS) entry which is preliminary data.</text>
</comment>
<organism evidence="1 2">
    <name type="scientific">Danionella cerebrum</name>
    <dbReference type="NCBI Taxonomy" id="2873325"/>
    <lineage>
        <taxon>Eukaryota</taxon>
        <taxon>Metazoa</taxon>
        <taxon>Chordata</taxon>
        <taxon>Craniata</taxon>
        <taxon>Vertebrata</taxon>
        <taxon>Euteleostomi</taxon>
        <taxon>Actinopterygii</taxon>
        <taxon>Neopterygii</taxon>
        <taxon>Teleostei</taxon>
        <taxon>Ostariophysi</taxon>
        <taxon>Cypriniformes</taxon>
        <taxon>Danionidae</taxon>
        <taxon>Danioninae</taxon>
        <taxon>Danionella</taxon>
    </lineage>
</organism>
<feature type="non-terminal residue" evidence="1">
    <location>
        <position position="1"/>
    </location>
</feature>
<keyword evidence="2" id="KW-1185">Reference proteome</keyword>
<sequence>FDRAQMAEKYSTSVKPLCLSNGHPSPGESLSLMTSPGSPQHYLLSCFHGSIH</sequence>
<name>A0A553QB11_9TELE</name>
<proteinExistence type="predicted"/>
<reference evidence="1 2" key="1">
    <citation type="journal article" date="2019" name="Sci. Data">
        <title>Hybrid genome assembly and annotation of Danionella translucida.</title>
        <authorList>
            <person name="Kadobianskyi M."/>
            <person name="Schulze L."/>
            <person name="Schuelke M."/>
            <person name="Judkewitz B."/>
        </authorList>
    </citation>
    <scope>NUCLEOTIDE SEQUENCE [LARGE SCALE GENOMIC DNA]</scope>
    <source>
        <strain evidence="1 2">Bolton</strain>
    </source>
</reference>
<gene>
    <name evidence="1" type="ORF">DNTS_008181</name>
</gene>
<evidence type="ECO:0000313" key="2">
    <source>
        <dbReference type="Proteomes" id="UP000316079"/>
    </source>
</evidence>